<reference evidence="1 2" key="1">
    <citation type="submission" date="2019-05" db="EMBL/GenBank/DDBJ databases">
        <title>Another draft genome of Portunus trituberculatus and its Hox gene families provides insights of decapod evolution.</title>
        <authorList>
            <person name="Jeong J.-H."/>
            <person name="Song I."/>
            <person name="Kim S."/>
            <person name="Choi T."/>
            <person name="Kim D."/>
            <person name="Ryu S."/>
            <person name="Kim W."/>
        </authorList>
    </citation>
    <scope>NUCLEOTIDE SEQUENCE [LARGE SCALE GENOMIC DNA]</scope>
    <source>
        <tissue evidence="1">Muscle</tissue>
    </source>
</reference>
<gene>
    <name evidence="1" type="ORF">E2C01_079791</name>
</gene>
<evidence type="ECO:0000313" key="1">
    <source>
        <dbReference type="EMBL" id="MPC85033.1"/>
    </source>
</evidence>
<organism evidence="1 2">
    <name type="scientific">Portunus trituberculatus</name>
    <name type="common">Swimming crab</name>
    <name type="synonym">Neptunus trituberculatus</name>
    <dbReference type="NCBI Taxonomy" id="210409"/>
    <lineage>
        <taxon>Eukaryota</taxon>
        <taxon>Metazoa</taxon>
        <taxon>Ecdysozoa</taxon>
        <taxon>Arthropoda</taxon>
        <taxon>Crustacea</taxon>
        <taxon>Multicrustacea</taxon>
        <taxon>Malacostraca</taxon>
        <taxon>Eumalacostraca</taxon>
        <taxon>Eucarida</taxon>
        <taxon>Decapoda</taxon>
        <taxon>Pleocyemata</taxon>
        <taxon>Brachyura</taxon>
        <taxon>Eubrachyura</taxon>
        <taxon>Portunoidea</taxon>
        <taxon>Portunidae</taxon>
        <taxon>Portuninae</taxon>
        <taxon>Portunus</taxon>
    </lineage>
</organism>
<dbReference type="Proteomes" id="UP000324222">
    <property type="component" value="Unassembled WGS sequence"/>
</dbReference>
<evidence type="ECO:0000313" key="2">
    <source>
        <dbReference type="Proteomes" id="UP000324222"/>
    </source>
</evidence>
<dbReference type="AlphaFoldDB" id="A0A5B7IRR3"/>
<comment type="caution">
    <text evidence="1">The sequence shown here is derived from an EMBL/GenBank/DDBJ whole genome shotgun (WGS) entry which is preliminary data.</text>
</comment>
<sequence>MYYIMDPFIGRQKKPLQPCAKNFSPTKIIRCVNQRRHYRTYRSRYYWGNFCTGIPFPWGGLWCGSVVWTGERRKAGKGAEKPALVEETVYQQEAWKCGKWASLVS</sequence>
<accession>A0A5B7IRR3</accession>
<proteinExistence type="predicted"/>
<keyword evidence="2" id="KW-1185">Reference proteome</keyword>
<protein>
    <submittedName>
        <fullName evidence="1">Uncharacterized protein</fullName>
    </submittedName>
</protein>
<dbReference type="EMBL" id="VSRR010067111">
    <property type="protein sequence ID" value="MPC85033.1"/>
    <property type="molecule type" value="Genomic_DNA"/>
</dbReference>
<name>A0A5B7IRR3_PORTR</name>